<dbReference type="EMBL" id="BK015702">
    <property type="protein sequence ID" value="DAE20814.1"/>
    <property type="molecule type" value="Genomic_DNA"/>
</dbReference>
<organism evidence="1">
    <name type="scientific">Siphoviridae sp. ctWhx86</name>
    <dbReference type="NCBI Taxonomy" id="2826362"/>
    <lineage>
        <taxon>Viruses</taxon>
        <taxon>Duplodnaviria</taxon>
        <taxon>Heunggongvirae</taxon>
        <taxon>Uroviricota</taxon>
        <taxon>Caudoviricetes</taxon>
    </lineage>
</organism>
<reference evidence="1" key="1">
    <citation type="journal article" date="2021" name="Proc. Natl. Acad. Sci. U.S.A.">
        <title>A Catalog of Tens of Thousands of Viruses from Human Metagenomes Reveals Hidden Associations with Chronic Diseases.</title>
        <authorList>
            <person name="Tisza M.J."/>
            <person name="Buck C.B."/>
        </authorList>
    </citation>
    <scope>NUCLEOTIDE SEQUENCE</scope>
    <source>
        <strain evidence="1">CtWhx86</strain>
    </source>
</reference>
<accession>A0A8S5QNK5</accession>
<evidence type="ECO:0000313" key="1">
    <source>
        <dbReference type="EMBL" id="DAE20814.1"/>
    </source>
</evidence>
<protein>
    <submittedName>
        <fullName evidence="1">Uncharacterized protein</fullName>
    </submittedName>
</protein>
<proteinExistence type="predicted"/>
<sequence length="137" mass="15571">MNFYAGDATKEENIITIWNGKATGTDHGEKVFYVTNEGNAYFKGKIDANSGTIGGWNISNCLYKDIEEYVPLSEKPNDWSSSYMYYYIKNDEEYSLIPEGEAPEWESYTYYKKKTGGIGLCPESSEKNIVFYSGSLH</sequence>
<name>A0A8S5QNK5_9CAUD</name>